<dbReference type="SUPFAM" id="SSF57756">
    <property type="entry name" value="Retrovirus zinc finger-like domains"/>
    <property type="match status" value="1"/>
</dbReference>
<gene>
    <name evidence="1" type="ORF">G2W53_041319</name>
</gene>
<dbReference type="EMBL" id="JAAIUW010000013">
    <property type="protein sequence ID" value="KAF7802208.1"/>
    <property type="molecule type" value="Genomic_DNA"/>
</dbReference>
<accession>A0A834SEM8</accession>
<organism evidence="1 2">
    <name type="scientific">Senna tora</name>
    <dbReference type="NCBI Taxonomy" id="362788"/>
    <lineage>
        <taxon>Eukaryota</taxon>
        <taxon>Viridiplantae</taxon>
        <taxon>Streptophyta</taxon>
        <taxon>Embryophyta</taxon>
        <taxon>Tracheophyta</taxon>
        <taxon>Spermatophyta</taxon>
        <taxon>Magnoliopsida</taxon>
        <taxon>eudicotyledons</taxon>
        <taxon>Gunneridae</taxon>
        <taxon>Pentapetalae</taxon>
        <taxon>rosids</taxon>
        <taxon>fabids</taxon>
        <taxon>Fabales</taxon>
        <taxon>Fabaceae</taxon>
        <taxon>Caesalpinioideae</taxon>
        <taxon>Cassia clade</taxon>
        <taxon>Senna</taxon>
    </lineage>
</organism>
<keyword evidence="2" id="KW-1185">Reference proteome</keyword>
<dbReference type="OrthoDB" id="1740226at2759"/>
<comment type="caution">
    <text evidence="1">The sequence shown here is derived from an EMBL/GenBank/DDBJ whole genome shotgun (WGS) entry which is preliminary data.</text>
</comment>
<protein>
    <submittedName>
        <fullName evidence="1">Dynamin-2A-like isoform X2</fullName>
    </submittedName>
</protein>
<dbReference type="InterPro" id="IPR036875">
    <property type="entry name" value="Znf_CCHC_sf"/>
</dbReference>
<evidence type="ECO:0000313" key="1">
    <source>
        <dbReference type="EMBL" id="KAF7802208.1"/>
    </source>
</evidence>
<dbReference type="GO" id="GO:0008270">
    <property type="term" value="F:zinc ion binding"/>
    <property type="evidence" value="ECO:0007669"/>
    <property type="project" value="InterPro"/>
</dbReference>
<evidence type="ECO:0000313" key="2">
    <source>
        <dbReference type="Proteomes" id="UP000634136"/>
    </source>
</evidence>
<sequence length="312" mass="33777">MAVVAVRINGHRTRCPRVKKRYCLQGKSQIVQEELVKFGEQMVSSSEGTRALALELCREFEDKFLQHLTGGEIVLEADGYQPYLISPEKGLRSLIKGVLELAKEPSRLCVDENTRGGRNSWSGASRPQCQVCGKFGHIGVNCYNRFNQSFTAATLSQFLAQNQQRPSSNVGQVEALLATPEILNDDAWFADSGSSHHLTNNPANLQATQPYTGADKVLVANGSGLISTSAPSTTPPPTPISSLPAVPASTSPPANNHPMLTRSKCGICPVAEWLRHCISNSRGVVSVVESEPSSAELIVPNTTLFWLPILDI</sequence>
<name>A0A834SEM8_9FABA</name>
<dbReference type="GO" id="GO:0003676">
    <property type="term" value="F:nucleic acid binding"/>
    <property type="evidence" value="ECO:0007669"/>
    <property type="project" value="InterPro"/>
</dbReference>
<dbReference type="Proteomes" id="UP000634136">
    <property type="component" value="Unassembled WGS sequence"/>
</dbReference>
<proteinExistence type="predicted"/>
<dbReference type="Gene3D" id="1.20.120.1240">
    <property type="entry name" value="Dynamin, middle domain"/>
    <property type="match status" value="1"/>
</dbReference>
<dbReference type="AlphaFoldDB" id="A0A834SEM8"/>
<reference evidence="1" key="1">
    <citation type="submission" date="2020-09" db="EMBL/GenBank/DDBJ databases">
        <title>Genome-Enabled Discovery of Anthraquinone Biosynthesis in Senna tora.</title>
        <authorList>
            <person name="Kang S.-H."/>
            <person name="Pandey R.P."/>
            <person name="Lee C.-M."/>
            <person name="Sim J.-S."/>
            <person name="Jeong J.-T."/>
            <person name="Choi B.-S."/>
            <person name="Jung M."/>
            <person name="Ginzburg D."/>
            <person name="Zhao K."/>
            <person name="Won S.Y."/>
            <person name="Oh T.-J."/>
            <person name="Yu Y."/>
            <person name="Kim N.-H."/>
            <person name="Lee O.R."/>
            <person name="Lee T.-H."/>
            <person name="Bashyal P."/>
            <person name="Kim T.-S."/>
            <person name="Lee W.-H."/>
            <person name="Kawkins C."/>
            <person name="Kim C.-K."/>
            <person name="Kim J.S."/>
            <person name="Ahn B.O."/>
            <person name="Rhee S.Y."/>
            <person name="Sohng J.K."/>
        </authorList>
    </citation>
    <scope>NUCLEOTIDE SEQUENCE</scope>
    <source>
        <tissue evidence="1">Leaf</tissue>
    </source>
</reference>